<reference evidence="1" key="1">
    <citation type="journal article" date="2021" name="PeerJ">
        <title>Extensive microbial diversity within the chicken gut microbiome revealed by metagenomics and culture.</title>
        <authorList>
            <person name="Gilroy R."/>
            <person name="Ravi A."/>
            <person name="Getino M."/>
            <person name="Pursley I."/>
            <person name="Horton D.L."/>
            <person name="Alikhan N.F."/>
            <person name="Baker D."/>
            <person name="Gharbi K."/>
            <person name="Hall N."/>
            <person name="Watson M."/>
            <person name="Adriaenssens E.M."/>
            <person name="Foster-Nyarko E."/>
            <person name="Jarju S."/>
            <person name="Secka A."/>
            <person name="Antonio M."/>
            <person name="Oren A."/>
            <person name="Chaudhuri R.R."/>
            <person name="La Ragione R."/>
            <person name="Hildebrand F."/>
            <person name="Pallen M.J."/>
        </authorList>
    </citation>
    <scope>NUCLEOTIDE SEQUENCE</scope>
    <source>
        <strain evidence="1">CHK187-5294</strain>
    </source>
</reference>
<comment type="caution">
    <text evidence="1">The sequence shown here is derived from an EMBL/GenBank/DDBJ whole genome shotgun (WGS) entry which is preliminary data.</text>
</comment>
<sequence>MAGCRSVHKLAGRLRALCAAEGGSLMAIQSNDRRITLVAGGYPLFVGGKIAGGIGVGGGTEEQDCEIAEYVLSVFEKEKIA</sequence>
<dbReference type="SUPFAM" id="SSF143744">
    <property type="entry name" value="GlcG-like"/>
    <property type="match status" value="1"/>
</dbReference>
<dbReference type="Gene3D" id="3.30.450.150">
    <property type="entry name" value="Haem-degrading domain"/>
    <property type="match status" value="1"/>
</dbReference>
<dbReference type="Pfam" id="PF03928">
    <property type="entry name" value="HbpS-like"/>
    <property type="match status" value="1"/>
</dbReference>
<name>A0A9D2IEI9_9FIRM</name>
<dbReference type="AlphaFoldDB" id="A0A9D2IEI9"/>
<reference evidence="1" key="2">
    <citation type="submission" date="2021-04" db="EMBL/GenBank/DDBJ databases">
        <authorList>
            <person name="Gilroy R."/>
        </authorList>
    </citation>
    <scope>NUCLEOTIDE SEQUENCE</scope>
    <source>
        <strain evidence="1">CHK187-5294</strain>
    </source>
</reference>
<protein>
    <submittedName>
        <fullName evidence="1">Heme-binding protein</fullName>
    </submittedName>
</protein>
<organism evidence="1 2">
    <name type="scientific">Candidatus Borkfalkia avistercoris</name>
    <dbReference type="NCBI Taxonomy" id="2838504"/>
    <lineage>
        <taxon>Bacteria</taxon>
        <taxon>Bacillati</taxon>
        <taxon>Bacillota</taxon>
        <taxon>Clostridia</taxon>
        <taxon>Christensenellales</taxon>
        <taxon>Christensenellaceae</taxon>
        <taxon>Candidatus Borkfalkia</taxon>
    </lineage>
</organism>
<dbReference type="InterPro" id="IPR038084">
    <property type="entry name" value="PduO/GlcC-like_sf"/>
</dbReference>
<accession>A0A9D2IEI9</accession>
<dbReference type="Proteomes" id="UP000824132">
    <property type="component" value="Unassembled WGS sequence"/>
</dbReference>
<evidence type="ECO:0000313" key="1">
    <source>
        <dbReference type="EMBL" id="HIZ04143.1"/>
    </source>
</evidence>
<gene>
    <name evidence="1" type="ORF">H9727_07650</name>
</gene>
<evidence type="ECO:0000313" key="2">
    <source>
        <dbReference type="Proteomes" id="UP000824132"/>
    </source>
</evidence>
<dbReference type="InterPro" id="IPR005624">
    <property type="entry name" value="PduO/GlcC-like"/>
</dbReference>
<dbReference type="EMBL" id="DXCL01000046">
    <property type="protein sequence ID" value="HIZ04143.1"/>
    <property type="molecule type" value="Genomic_DNA"/>
</dbReference>
<proteinExistence type="predicted"/>